<dbReference type="Proteomes" id="UP001642406">
    <property type="component" value="Unassembled WGS sequence"/>
</dbReference>
<feature type="transmembrane region" description="Helical" evidence="2">
    <location>
        <begin position="72"/>
        <end position="93"/>
    </location>
</feature>
<sequence length="333" mass="36813">MANNGQLPALPPTRNDRGTNTRSRFIEPPMQEYTPAHSLYEEEMDGYHDENENDDYAAFEERRQRLRRALRGINAALHLIACALLVVIMALFLARARRPHNHRHGFRQRVPPAIALIILLAGDIVLDFLTVVRLVRVHLARTPTWPSHPTIAIVVRLALGLGYLTLFMVYVGMGNVFPRGYTFWGLTRALSGPVVYLFLWMLGVWDLLHTALHRHQVGGWRWRWWRGDEVQPGQPGASAPAVPLDTRPGRRPTAPGPGMVRSPVGGSTATTAAPPLVRGLSTVREAGEGEESSRPERGNNDKPMSSSVSSASTAASVSTQTTQTTQTKQAETT</sequence>
<feature type="transmembrane region" description="Helical" evidence="2">
    <location>
        <begin position="153"/>
        <end position="173"/>
    </location>
</feature>
<protein>
    <submittedName>
        <fullName evidence="3">Uncharacterized protein</fullName>
    </submittedName>
</protein>
<feature type="compositionally biased region" description="Basic and acidic residues" evidence="1">
    <location>
        <begin position="285"/>
        <end position="300"/>
    </location>
</feature>
<evidence type="ECO:0000256" key="2">
    <source>
        <dbReference type="SAM" id="Phobius"/>
    </source>
</evidence>
<name>A0ABP0B342_9PEZI</name>
<feature type="region of interest" description="Disordered" evidence="1">
    <location>
        <begin position="1"/>
        <end position="23"/>
    </location>
</feature>
<gene>
    <name evidence="3" type="ORF">SBRCBS47491_001887</name>
</gene>
<comment type="caution">
    <text evidence="3">The sequence shown here is derived from an EMBL/GenBank/DDBJ whole genome shotgun (WGS) entry which is preliminary data.</text>
</comment>
<keyword evidence="2" id="KW-0472">Membrane</keyword>
<dbReference type="EMBL" id="CAWUHC010000010">
    <property type="protein sequence ID" value="CAK7213681.1"/>
    <property type="molecule type" value="Genomic_DNA"/>
</dbReference>
<reference evidence="3 4" key="1">
    <citation type="submission" date="2024-01" db="EMBL/GenBank/DDBJ databases">
        <authorList>
            <person name="Allen C."/>
            <person name="Tagirdzhanova G."/>
        </authorList>
    </citation>
    <scope>NUCLEOTIDE SEQUENCE [LARGE SCALE GENOMIC DNA]</scope>
</reference>
<feature type="region of interest" description="Disordered" evidence="1">
    <location>
        <begin position="231"/>
        <end position="333"/>
    </location>
</feature>
<feature type="transmembrane region" description="Helical" evidence="2">
    <location>
        <begin position="113"/>
        <end position="132"/>
    </location>
</feature>
<evidence type="ECO:0000313" key="4">
    <source>
        <dbReference type="Proteomes" id="UP001642406"/>
    </source>
</evidence>
<feature type="transmembrane region" description="Helical" evidence="2">
    <location>
        <begin position="193"/>
        <end position="212"/>
    </location>
</feature>
<accession>A0ABP0B342</accession>
<evidence type="ECO:0000256" key="1">
    <source>
        <dbReference type="SAM" id="MobiDB-lite"/>
    </source>
</evidence>
<feature type="compositionally biased region" description="Low complexity" evidence="1">
    <location>
        <begin position="305"/>
        <end position="333"/>
    </location>
</feature>
<proteinExistence type="predicted"/>
<keyword evidence="2" id="KW-0812">Transmembrane</keyword>
<evidence type="ECO:0000313" key="3">
    <source>
        <dbReference type="EMBL" id="CAK7213681.1"/>
    </source>
</evidence>
<keyword evidence="4" id="KW-1185">Reference proteome</keyword>
<organism evidence="3 4">
    <name type="scientific">Sporothrix bragantina</name>
    <dbReference type="NCBI Taxonomy" id="671064"/>
    <lineage>
        <taxon>Eukaryota</taxon>
        <taxon>Fungi</taxon>
        <taxon>Dikarya</taxon>
        <taxon>Ascomycota</taxon>
        <taxon>Pezizomycotina</taxon>
        <taxon>Sordariomycetes</taxon>
        <taxon>Sordariomycetidae</taxon>
        <taxon>Ophiostomatales</taxon>
        <taxon>Ophiostomataceae</taxon>
        <taxon>Sporothrix</taxon>
    </lineage>
</organism>
<keyword evidence="2" id="KW-1133">Transmembrane helix</keyword>